<feature type="transmembrane region" description="Helical" evidence="1">
    <location>
        <begin position="20"/>
        <end position="41"/>
    </location>
</feature>
<keyword evidence="2" id="KW-1185">Reference proteome</keyword>
<dbReference type="Proteomes" id="UP000887569">
    <property type="component" value="Unplaced"/>
</dbReference>
<keyword evidence="1" id="KW-1133">Transmembrane helix</keyword>
<proteinExistence type="predicted"/>
<accession>A0A915AGT2</accession>
<protein>
    <submittedName>
        <fullName evidence="3">Uncharacterized protein</fullName>
    </submittedName>
</protein>
<evidence type="ECO:0000256" key="1">
    <source>
        <dbReference type="SAM" id="Phobius"/>
    </source>
</evidence>
<organism evidence="2 3">
    <name type="scientific">Parascaris univalens</name>
    <name type="common">Nematode worm</name>
    <dbReference type="NCBI Taxonomy" id="6257"/>
    <lineage>
        <taxon>Eukaryota</taxon>
        <taxon>Metazoa</taxon>
        <taxon>Ecdysozoa</taxon>
        <taxon>Nematoda</taxon>
        <taxon>Chromadorea</taxon>
        <taxon>Rhabditida</taxon>
        <taxon>Spirurina</taxon>
        <taxon>Ascaridomorpha</taxon>
        <taxon>Ascaridoidea</taxon>
        <taxon>Ascarididae</taxon>
        <taxon>Parascaris</taxon>
    </lineage>
</organism>
<keyword evidence="1" id="KW-0812">Transmembrane</keyword>
<dbReference type="AlphaFoldDB" id="A0A915AGT2"/>
<evidence type="ECO:0000313" key="3">
    <source>
        <dbReference type="WBParaSite" id="PgR008_g066_t01"/>
    </source>
</evidence>
<evidence type="ECO:0000313" key="2">
    <source>
        <dbReference type="Proteomes" id="UP000887569"/>
    </source>
</evidence>
<keyword evidence="1" id="KW-0472">Membrane</keyword>
<reference evidence="3" key="1">
    <citation type="submission" date="2022-11" db="UniProtKB">
        <authorList>
            <consortium name="WormBaseParasite"/>
        </authorList>
    </citation>
    <scope>IDENTIFICATION</scope>
</reference>
<dbReference type="WBParaSite" id="PgR008_g066_t01">
    <property type="protein sequence ID" value="PgR008_g066_t01"/>
    <property type="gene ID" value="PgR008_g066"/>
</dbReference>
<name>A0A915AGT2_PARUN</name>
<sequence length="115" mass="12584">MPTEEIAVEVAAAIQVVEAAIRVVAAALVVVLVEVEVLMMVQKCEPMFRATWAHDKKQRPSSSITNLLSPSSNKKISLSSSIQLAEAHSHQQHRGSDVLVNSVILWTLRATLLMK</sequence>